<organism evidence="1 2">
    <name type="scientific">Sphaerodactylus townsendi</name>
    <dbReference type="NCBI Taxonomy" id="933632"/>
    <lineage>
        <taxon>Eukaryota</taxon>
        <taxon>Metazoa</taxon>
        <taxon>Chordata</taxon>
        <taxon>Craniata</taxon>
        <taxon>Vertebrata</taxon>
        <taxon>Euteleostomi</taxon>
        <taxon>Lepidosauria</taxon>
        <taxon>Squamata</taxon>
        <taxon>Bifurcata</taxon>
        <taxon>Gekkota</taxon>
        <taxon>Sphaerodactylidae</taxon>
        <taxon>Sphaerodactylus</taxon>
    </lineage>
</organism>
<comment type="caution">
    <text evidence="1">The sequence shown here is derived from an EMBL/GenBank/DDBJ whole genome shotgun (WGS) entry which is preliminary data.</text>
</comment>
<reference evidence="1" key="1">
    <citation type="submission" date="2021-08" db="EMBL/GenBank/DDBJ databases">
        <title>The first chromosome-level gecko genome reveals the dynamic sex chromosomes of Neotropical dwarf geckos (Sphaerodactylidae: Sphaerodactylus).</title>
        <authorList>
            <person name="Pinto B.J."/>
            <person name="Keating S.E."/>
            <person name="Gamble T."/>
        </authorList>
    </citation>
    <scope>NUCLEOTIDE SEQUENCE</scope>
    <source>
        <strain evidence="1">TG3544</strain>
    </source>
</reference>
<accession>A0ACB8FX23</accession>
<gene>
    <name evidence="1" type="ORF">K3G42_004361</name>
</gene>
<protein>
    <submittedName>
        <fullName evidence="1">Uncharacterized protein</fullName>
    </submittedName>
</protein>
<sequence>MTLFTLCQMFDLYNQTSVLTQTASSSPNVSAGNDTEYDEDLSFSLFDIPVLVPVTVICILLFFLGVVGNVTIILIFTRYKEMRTTVNMYLSSMALSDSLIFVGLPSDLYRIWKYRPYIFGNFLCKFILYLSETCTYCTILHITTLSVERYFAICFPLKAKATITKRRVKGLIFLIWLCSSVTAIPIWFLFGVEHRDGSLPEETNECKCIEQAARSGLLETMAWLSTLYFFLPVFCLVLLYGLICRKLWRTSHCLEGPQAATRERYHQQTIKMLAGVVVAFVLCWLPLHVGRILFAQGSLVLYELSQYFNLISMLLFYLGASINPILYNIMSERYRKVVCRFLKHSRGWPSRHFGRSEKTSREGAETSSFTAKYF</sequence>
<dbReference type="Proteomes" id="UP000827872">
    <property type="component" value="Linkage Group LG13"/>
</dbReference>
<evidence type="ECO:0000313" key="2">
    <source>
        <dbReference type="Proteomes" id="UP000827872"/>
    </source>
</evidence>
<dbReference type="EMBL" id="CM037626">
    <property type="protein sequence ID" value="KAH8011640.1"/>
    <property type="molecule type" value="Genomic_DNA"/>
</dbReference>
<proteinExistence type="predicted"/>
<name>A0ACB8FX23_9SAUR</name>
<keyword evidence="2" id="KW-1185">Reference proteome</keyword>
<evidence type="ECO:0000313" key="1">
    <source>
        <dbReference type="EMBL" id="KAH8011640.1"/>
    </source>
</evidence>